<protein>
    <submittedName>
        <fullName evidence="2">DUF4179 domain-containing protein</fullName>
    </submittedName>
</protein>
<evidence type="ECO:0000313" key="3">
    <source>
        <dbReference type="Proteomes" id="UP001168883"/>
    </source>
</evidence>
<feature type="transmembrane region" description="Helical" evidence="1">
    <location>
        <begin position="54"/>
        <end position="74"/>
    </location>
</feature>
<name>A0ABT8V558_9BACL</name>
<dbReference type="EMBL" id="JAUMKJ010000006">
    <property type="protein sequence ID" value="MDO3676554.1"/>
    <property type="molecule type" value="Genomic_DNA"/>
</dbReference>
<dbReference type="Proteomes" id="UP001168883">
    <property type="component" value="Unassembled WGS sequence"/>
</dbReference>
<evidence type="ECO:0000256" key="1">
    <source>
        <dbReference type="SAM" id="Phobius"/>
    </source>
</evidence>
<organism evidence="2 3">
    <name type="scientific">Paenibacillus ehimensis</name>
    <dbReference type="NCBI Taxonomy" id="79264"/>
    <lineage>
        <taxon>Bacteria</taxon>
        <taxon>Bacillati</taxon>
        <taxon>Bacillota</taxon>
        <taxon>Bacilli</taxon>
        <taxon>Bacillales</taxon>
        <taxon>Paenibacillaceae</taxon>
        <taxon>Paenibacillus</taxon>
    </lineage>
</organism>
<evidence type="ECO:0000313" key="2">
    <source>
        <dbReference type="EMBL" id="MDO3676554.1"/>
    </source>
</evidence>
<gene>
    <name evidence="2" type="ORF">Q3C12_06030</name>
</gene>
<accession>A0ABT8V558</accession>
<comment type="caution">
    <text evidence="2">The sequence shown here is derived from an EMBL/GenBank/DDBJ whole genome shotgun (WGS) entry which is preliminary data.</text>
</comment>
<reference evidence="2" key="1">
    <citation type="submission" date="2023-07" db="EMBL/GenBank/DDBJ databases">
        <authorList>
            <person name="Aktuganov G."/>
            <person name="Boyko T."/>
            <person name="Delegan Y."/>
            <person name="Galimzianova N."/>
            <person name="Gilvanova E."/>
            <person name="Korobov V."/>
            <person name="Kuzmina L."/>
            <person name="Melentiev A."/>
            <person name="Milman P."/>
            <person name="Ryabova A."/>
            <person name="Stupak E."/>
            <person name="Yasakov T."/>
            <person name="Zharikova N."/>
            <person name="Zhurenko E."/>
        </authorList>
    </citation>
    <scope>NUCLEOTIDE SEQUENCE</scope>
    <source>
        <strain evidence="2">IB-739</strain>
    </source>
</reference>
<proteinExistence type="predicted"/>
<keyword evidence="1" id="KW-1133">Transmembrane helix</keyword>
<keyword evidence="1" id="KW-0472">Membrane</keyword>
<dbReference type="RefSeq" id="WP_302877590.1">
    <property type="nucleotide sequence ID" value="NZ_JAUMKJ010000006.1"/>
</dbReference>
<keyword evidence="3" id="KW-1185">Reference proteome</keyword>
<sequence length="381" mass="42132">MEKWPNEPDTWNLSHARRTIQNLEMPVNSFSDKIMSRLDEQRRGNNKSKLMKKVFFVTSAAAIMGVGIIGSALVSPAMAEALKGIPLVNSVVKLAEDLTGKTYTFNQAEPWSMGEDSGMVYKAEGTEYSQIMLNSNGEAKDILMNVKWSDLKDSYKKEMEAALQQLFPGQNTQVDTVGISVQYGLPADYPIKSGAVYLNTRVHNTFIELENGKLHRVVRSLANEEVDQAALKAAESIFAGDGLEGLRKGPLDNPSLVSQDGKEVYQLHFAASDKFPVGVVVEQGTNRIVKVVAGDLQDKVDEIPKVADKINGYSEAELLKNAMVQAKQLLKIDLEGYKATKDPKMMSVVYFTKNGAPTVVGLHNAKGQFYHLGFEEYDRIF</sequence>
<keyword evidence="1" id="KW-0812">Transmembrane</keyword>